<keyword evidence="5" id="KW-0378">Hydrolase</keyword>
<dbReference type="InterPro" id="IPR036514">
    <property type="entry name" value="SGNH_hydro_sf"/>
</dbReference>
<dbReference type="PANTHER" id="PTHR30383:SF5">
    <property type="entry name" value="SGNH HYDROLASE-TYPE ESTERASE DOMAIN-CONTAINING PROTEIN"/>
    <property type="match status" value="1"/>
</dbReference>
<reference evidence="5 6" key="1">
    <citation type="submission" date="2017-10" db="EMBL/GenBank/DDBJ databases">
        <title>Whole genome of Pedobacter ginsengisoli T01R-27 isolated from tomato rhizosphere.</title>
        <authorList>
            <person name="Weon H.-Y."/>
            <person name="Lee S.A."/>
            <person name="Sang M.K."/>
            <person name="Song J."/>
        </authorList>
    </citation>
    <scope>NUCLEOTIDE SEQUENCE [LARGE SCALE GENOMIC DNA]</scope>
    <source>
        <strain evidence="5 6">T01R-27</strain>
    </source>
</reference>
<dbReference type="Proteomes" id="UP000223749">
    <property type="component" value="Chromosome"/>
</dbReference>
<keyword evidence="1" id="KW-0732">Signal</keyword>
<feature type="domain" description="SGNH hydrolase-type esterase" evidence="2">
    <location>
        <begin position="409"/>
        <end position="573"/>
    </location>
</feature>
<dbReference type="SUPFAM" id="SSF52266">
    <property type="entry name" value="SGNH hydrolase"/>
    <property type="match status" value="2"/>
</dbReference>
<dbReference type="AlphaFoldDB" id="A0A2D1U1I5"/>
<dbReference type="InterPro" id="IPR013830">
    <property type="entry name" value="SGNH_hydro"/>
</dbReference>
<gene>
    <name evidence="5" type="ORF">CPT03_02905</name>
</gene>
<sequence>MNHKLIYLSVFLLISQLSFAQDKTKYKIWNPANDTLNVLEGQGWPKKVKDYYDRLPAKAEGIVRSDVWNLSKNNAGLNLRFRTNSDEIIVKYAVKGSLQMPHMPATGVSGVDLYAKDRDGNWLWSAGSFSFGDTITYRFRNLEQVNNPDREYTLYLPLYNSLKWMEIRVPGEKSFTPLPLHQEKPIVVYGTSIAQGACATRPGLAWTSILQRKLDQPVINLGFSGNGRLEKELIALLTEIEAKLYILDCLPNLTGITSDDLMARIETSVLQLQNKRPGVPILLTEHDGYTDELISPKRKADYNNPNITLNDAFKQLKAKGIKNIYLLTKNEIGQDIESMVDGVHPNDVGMMNYANAYQKIIKEIFNQPQGNVSTAKPITQYRELPGYDWEKRHNEVLNYNKTNQPQLVFIGNSITHFWAGQPSAHIARGASSWDKYFKAKNPVNMGFGWDRIENALWRVYHGELDGFAAKQIVLMIGTNNLQFNSDAEIAEGLKTLITAIKARQPQAKILVLGILPRREMESRISKLNLLYAKTALNLKVQYADAGNLLLNTHKKVNEELFTDGLHPNAQGYEKLGSFINKQIAN</sequence>
<organism evidence="5 6">
    <name type="scientific">Pedobacter ginsengisoli</name>
    <dbReference type="NCBI Taxonomy" id="363852"/>
    <lineage>
        <taxon>Bacteria</taxon>
        <taxon>Pseudomonadati</taxon>
        <taxon>Bacteroidota</taxon>
        <taxon>Sphingobacteriia</taxon>
        <taxon>Sphingobacteriales</taxon>
        <taxon>Sphingobacteriaceae</taxon>
        <taxon>Pedobacter</taxon>
    </lineage>
</organism>
<feature type="domain" description="SGNH hydrolase-type esterase" evidence="3">
    <location>
        <begin position="183"/>
        <end position="362"/>
    </location>
</feature>
<dbReference type="Gene3D" id="3.40.50.1110">
    <property type="entry name" value="SGNH hydrolase"/>
    <property type="match status" value="2"/>
</dbReference>
<dbReference type="InterPro" id="IPR051532">
    <property type="entry name" value="Ester_Hydrolysis_Enzymes"/>
</dbReference>
<protein>
    <submittedName>
        <fullName evidence="5">Acetylhydrolase</fullName>
    </submittedName>
</protein>
<dbReference type="RefSeq" id="WP_099437430.1">
    <property type="nucleotide sequence ID" value="NZ_CP024091.1"/>
</dbReference>
<dbReference type="Gene3D" id="2.60.120.260">
    <property type="entry name" value="Galactose-binding domain-like"/>
    <property type="match status" value="1"/>
</dbReference>
<feature type="signal peptide" evidence="1">
    <location>
        <begin position="1"/>
        <end position="20"/>
    </location>
</feature>
<evidence type="ECO:0000259" key="4">
    <source>
        <dbReference type="Pfam" id="PF14607"/>
    </source>
</evidence>
<dbReference type="Pfam" id="PF14607">
    <property type="entry name" value="GxDLY"/>
    <property type="match status" value="1"/>
</dbReference>
<proteinExistence type="predicted"/>
<evidence type="ECO:0000256" key="1">
    <source>
        <dbReference type="SAM" id="SignalP"/>
    </source>
</evidence>
<evidence type="ECO:0000313" key="5">
    <source>
        <dbReference type="EMBL" id="ATP55482.1"/>
    </source>
</evidence>
<dbReference type="Pfam" id="PF13472">
    <property type="entry name" value="Lipase_GDSL_2"/>
    <property type="match status" value="1"/>
</dbReference>
<dbReference type="PANTHER" id="PTHR30383">
    <property type="entry name" value="THIOESTERASE 1/PROTEASE 1/LYSOPHOSPHOLIPASE L1"/>
    <property type="match status" value="1"/>
</dbReference>
<accession>A0A2D1U1I5</accession>
<dbReference type="KEGG" id="pgs:CPT03_02905"/>
<evidence type="ECO:0000259" key="2">
    <source>
        <dbReference type="Pfam" id="PF13472"/>
    </source>
</evidence>
<keyword evidence="6" id="KW-1185">Reference proteome</keyword>
<dbReference type="Pfam" id="PF14606">
    <property type="entry name" value="Lipase_GDSL_3"/>
    <property type="match status" value="1"/>
</dbReference>
<feature type="domain" description="SGNH hydrolase-type esterase N-terminal" evidence="4">
    <location>
        <begin position="29"/>
        <end position="174"/>
    </location>
</feature>
<dbReference type="EMBL" id="CP024091">
    <property type="protein sequence ID" value="ATP55482.1"/>
    <property type="molecule type" value="Genomic_DNA"/>
</dbReference>
<dbReference type="GO" id="GO:0004622">
    <property type="term" value="F:phosphatidylcholine lysophospholipase activity"/>
    <property type="evidence" value="ECO:0007669"/>
    <property type="project" value="TreeGrafter"/>
</dbReference>
<name>A0A2D1U1I5_9SPHI</name>
<dbReference type="InterPro" id="IPR032740">
    <property type="entry name" value="GxDLY"/>
</dbReference>
<dbReference type="OrthoDB" id="5624617at2"/>
<feature type="chain" id="PRO_5013608459" evidence="1">
    <location>
        <begin position="21"/>
        <end position="585"/>
    </location>
</feature>
<evidence type="ECO:0000313" key="6">
    <source>
        <dbReference type="Proteomes" id="UP000223749"/>
    </source>
</evidence>
<evidence type="ECO:0000259" key="3">
    <source>
        <dbReference type="Pfam" id="PF14606"/>
    </source>
</evidence>